<dbReference type="PIRSF" id="PIRSF016557">
    <property type="entry name" value="Caps_synth_CpsB"/>
    <property type="match status" value="1"/>
</dbReference>
<evidence type="ECO:0000256" key="2">
    <source>
        <dbReference type="ARBA" id="ARBA00022801"/>
    </source>
</evidence>
<dbReference type="InterPro" id="IPR016667">
    <property type="entry name" value="Caps_polysacc_synth_CpsB/CapC"/>
</dbReference>
<comment type="similarity">
    <text evidence="1 5">Belongs to the metallo-dependent hydrolases superfamily. CpsB/CapC family.</text>
</comment>
<proteinExistence type="inferred from homology"/>
<dbReference type="EC" id="3.1.3.48" evidence="5"/>
<comment type="catalytic activity">
    <reaction evidence="4 5">
        <text>O-phospho-L-tyrosyl-[protein] + H2O = L-tyrosyl-[protein] + phosphate</text>
        <dbReference type="Rhea" id="RHEA:10684"/>
        <dbReference type="Rhea" id="RHEA-COMP:10136"/>
        <dbReference type="Rhea" id="RHEA-COMP:20101"/>
        <dbReference type="ChEBI" id="CHEBI:15377"/>
        <dbReference type="ChEBI" id="CHEBI:43474"/>
        <dbReference type="ChEBI" id="CHEBI:46858"/>
        <dbReference type="ChEBI" id="CHEBI:61978"/>
        <dbReference type="EC" id="3.1.3.48"/>
    </reaction>
</comment>
<dbReference type="PANTHER" id="PTHR39181">
    <property type="entry name" value="TYROSINE-PROTEIN PHOSPHATASE YWQE"/>
    <property type="match status" value="1"/>
</dbReference>
<dbReference type="Gene3D" id="3.20.20.140">
    <property type="entry name" value="Metal-dependent hydrolases"/>
    <property type="match status" value="1"/>
</dbReference>
<dbReference type="SUPFAM" id="SSF89550">
    <property type="entry name" value="PHP domain-like"/>
    <property type="match status" value="1"/>
</dbReference>
<dbReference type="EMBL" id="JACSQY010000012">
    <property type="protein sequence ID" value="MBD7909411.1"/>
    <property type="molecule type" value="Genomic_DNA"/>
</dbReference>
<sequence>MIDIHMHILFGVDDGPQTIEETMRILEIAHSEGITDIIATSHALHPQYHVAADEVRSQVRLLNDIIESSNLGITLHSGQEIRLAEDIVDKLKEKTLLTMADSRYILLELPSGSVPHYTTSIIQKLLAEGVTPVIAHPERNRGIAEKPERLERLVRAGALAQITAGSVAGSFGKNIQKLSLQLLEANLIHLYGSDAHNTTVRPPLFEKGLDVMEKKKLGEYADLVLENNSQLLKNERLTILETEVLHKTKKWWFF</sequence>
<evidence type="ECO:0000256" key="1">
    <source>
        <dbReference type="ARBA" id="ARBA00005750"/>
    </source>
</evidence>
<evidence type="ECO:0000256" key="4">
    <source>
        <dbReference type="ARBA" id="ARBA00051722"/>
    </source>
</evidence>
<keyword evidence="7" id="KW-1185">Reference proteome</keyword>
<keyword evidence="2 5" id="KW-0378">Hydrolase</keyword>
<organism evidence="6 7">
    <name type="scientific">Sporosarcina gallistercoris</name>
    <dbReference type="NCBI Taxonomy" id="2762245"/>
    <lineage>
        <taxon>Bacteria</taxon>
        <taxon>Bacillati</taxon>
        <taxon>Bacillota</taxon>
        <taxon>Bacilli</taxon>
        <taxon>Bacillales</taxon>
        <taxon>Caryophanaceae</taxon>
        <taxon>Sporosarcina</taxon>
    </lineage>
</organism>
<evidence type="ECO:0000313" key="7">
    <source>
        <dbReference type="Proteomes" id="UP000659496"/>
    </source>
</evidence>
<evidence type="ECO:0000313" key="6">
    <source>
        <dbReference type="EMBL" id="MBD7909411.1"/>
    </source>
</evidence>
<keyword evidence="3 5" id="KW-0904">Protein phosphatase</keyword>
<comment type="caution">
    <text evidence="6">The sequence shown here is derived from an EMBL/GenBank/DDBJ whole genome shotgun (WGS) entry which is preliminary data.</text>
</comment>
<dbReference type="RefSeq" id="WP_191691568.1">
    <property type="nucleotide sequence ID" value="NZ_JACSQY010000012.1"/>
</dbReference>
<dbReference type="InterPro" id="IPR016195">
    <property type="entry name" value="Pol/histidinol_Pase-like"/>
</dbReference>
<gene>
    <name evidence="6" type="ORF">H9659_13825</name>
</gene>
<reference evidence="6 7" key="1">
    <citation type="submission" date="2020-08" db="EMBL/GenBank/DDBJ databases">
        <title>A Genomic Blueprint of the Chicken Gut Microbiome.</title>
        <authorList>
            <person name="Gilroy R."/>
            <person name="Ravi A."/>
            <person name="Getino M."/>
            <person name="Pursley I."/>
            <person name="Horton D.L."/>
            <person name="Alikhan N.-F."/>
            <person name="Baker D."/>
            <person name="Gharbi K."/>
            <person name="Hall N."/>
            <person name="Watson M."/>
            <person name="Adriaenssens E.M."/>
            <person name="Foster-Nyarko E."/>
            <person name="Jarju S."/>
            <person name="Secka A."/>
            <person name="Antonio M."/>
            <person name="Oren A."/>
            <person name="Chaudhuri R."/>
            <person name="La Ragione R.M."/>
            <person name="Hildebrand F."/>
            <person name="Pallen M.J."/>
        </authorList>
    </citation>
    <scope>NUCLEOTIDE SEQUENCE [LARGE SCALE GENOMIC DNA]</scope>
    <source>
        <strain evidence="6 7">Sa3CUA8</strain>
    </source>
</reference>
<protein>
    <recommendedName>
        <fullName evidence="5">Tyrosine-protein phosphatase</fullName>
        <ecNumber evidence="5">3.1.3.48</ecNumber>
    </recommendedName>
</protein>
<dbReference type="Pfam" id="PF19567">
    <property type="entry name" value="CpsB_CapC"/>
    <property type="match status" value="1"/>
</dbReference>
<name>A0ABR8PMK6_9BACL</name>
<dbReference type="Proteomes" id="UP000659496">
    <property type="component" value="Unassembled WGS sequence"/>
</dbReference>
<evidence type="ECO:0000256" key="5">
    <source>
        <dbReference type="PIRNR" id="PIRNR016557"/>
    </source>
</evidence>
<evidence type="ECO:0000256" key="3">
    <source>
        <dbReference type="ARBA" id="ARBA00022912"/>
    </source>
</evidence>
<dbReference type="PANTHER" id="PTHR39181:SF1">
    <property type="entry name" value="TYROSINE-PROTEIN PHOSPHATASE YWQE"/>
    <property type="match status" value="1"/>
</dbReference>
<accession>A0ABR8PMK6</accession>